<reference evidence="3 4" key="1">
    <citation type="submission" date="2017-05" db="EMBL/GenBank/DDBJ databases">
        <title>Genome sequence of Pediococcus pentosaceus strain SRCM100892.</title>
        <authorList>
            <person name="Cho S.H."/>
        </authorList>
    </citation>
    <scope>NUCLEOTIDE SEQUENCE [LARGE SCALE GENOMIC DNA]</scope>
    <source>
        <strain evidence="3 4">SRCM100892</strain>
    </source>
</reference>
<dbReference type="InterPro" id="IPR050491">
    <property type="entry name" value="AmpC-like"/>
</dbReference>
<evidence type="ECO:0000259" key="2">
    <source>
        <dbReference type="Pfam" id="PF00144"/>
    </source>
</evidence>
<feature type="transmembrane region" description="Helical" evidence="1">
    <location>
        <begin position="7"/>
        <end position="25"/>
    </location>
</feature>
<dbReference type="InterPro" id="IPR001466">
    <property type="entry name" value="Beta-lactam-related"/>
</dbReference>
<gene>
    <name evidence="3" type="ORF">S100892_02069</name>
</gene>
<dbReference type="PANTHER" id="PTHR46825:SF9">
    <property type="entry name" value="BETA-LACTAMASE-RELATED DOMAIN-CONTAINING PROTEIN"/>
    <property type="match status" value="1"/>
</dbReference>
<evidence type="ECO:0000256" key="1">
    <source>
        <dbReference type="SAM" id="Phobius"/>
    </source>
</evidence>
<keyword evidence="3" id="KW-0378">Hydrolase</keyword>
<dbReference type="PANTHER" id="PTHR46825">
    <property type="entry name" value="D-ALANYL-D-ALANINE-CARBOXYPEPTIDASE/ENDOPEPTIDASE AMPH"/>
    <property type="match status" value="1"/>
</dbReference>
<dbReference type="SUPFAM" id="SSF56601">
    <property type="entry name" value="beta-lactamase/transpeptidase-like"/>
    <property type="match status" value="1"/>
</dbReference>
<dbReference type="Pfam" id="PF00144">
    <property type="entry name" value="Beta-lactamase"/>
    <property type="match status" value="1"/>
</dbReference>
<dbReference type="Gene3D" id="3.40.710.10">
    <property type="entry name" value="DD-peptidase/beta-lactamase superfamily"/>
    <property type="match status" value="1"/>
</dbReference>
<keyword evidence="3" id="KW-0645">Protease</keyword>
<organism evidence="3 4">
    <name type="scientific">Pediococcus pentosaceus</name>
    <dbReference type="NCBI Taxonomy" id="1255"/>
    <lineage>
        <taxon>Bacteria</taxon>
        <taxon>Bacillati</taxon>
        <taxon>Bacillota</taxon>
        <taxon>Bacilli</taxon>
        <taxon>Lactobacillales</taxon>
        <taxon>Lactobacillaceae</taxon>
        <taxon>Pediococcus</taxon>
    </lineage>
</organism>
<evidence type="ECO:0000313" key="4">
    <source>
        <dbReference type="Proteomes" id="UP000196118"/>
    </source>
</evidence>
<dbReference type="EMBL" id="CP021474">
    <property type="protein sequence ID" value="ARW20608.1"/>
    <property type="molecule type" value="Genomic_DNA"/>
</dbReference>
<proteinExistence type="predicted"/>
<evidence type="ECO:0000313" key="3">
    <source>
        <dbReference type="EMBL" id="ARW20608.1"/>
    </source>
</evidence>
<feature type="domain" description="Beta-lactamase-related" evidence="2">
    <location>
        <begin position="58"/>
        <end position="204"/>
    </location>
</feature>
<dbReference type="GO" id="GO:0009002">
    <property type="term" value="F:serine-type D-Ala-D-Ala carboxypeptidase activity"/>
    <property type="evidence" value="ECO:0007669"/>
    <property type="project" value="UniProtKB-EC"/>
</dbReference>
<protein>
    <submittedName>
        <fullName evidence="3">Serine-type D-Ala-D-Ala carboxypeptidase</fullName>
        <ecNumber evidence="3">3.4.16.4</ecNumber>
    </submittedName>
</protein>
<dbReference type="EC" id="3.4.16.4" evidence="3"/>
<accession>A0A1Y0VYA2</accession>
<name>A0A1Y0VYA2_PEDPE</name>
<dbReference type="Proteomes" id="UP000196118">
    <property type="component" value="Chromosome"/>
</dbReference>
<dbReference type="InterPro" id="IPR012338">
    <property type="entry name" value="Beta-lactam/transpept-like"/>
</dbReference>
<keyword evidence="1" id="KW-0472">Membrane</keyword>
<keyword evidence="1" id="KW-0812">Transmembrane</keyword>
<keyword evidence="3" id="KW-0121">Carboxypeptidase</keyword>
<keyword evidence="1" id="KW-1133">Transmembrane helix</keyword>
<dbReference type="AlphaFoldDB" id="A0A1Y0VYA2"/>
<sequence>MGAKKKIWFWVIVTLQVIFVLKMVHDTYFNDRWATRYNVRSRETVVKNINYALESNDFSGTALVIRNHKVLLHKGYGQQNASRKNGVDTLYNIASIEKSMTSVMVAKLIQEGKLDYATKLAEFYPSIPNAKNITIRNMLTMTSGLEAASDPEKTLSEKALANYYAKHVVVDPRKGWDYDAINFHLLAGIITQLTHESYSASFNTLVNLKNQVNVMVMPDFSNPQVAVSYHKNGQPFANPRYVYRNEIGTGSFL</sequence>